<dbReference type="PANTHER" id="PTHR38459:SF1">
    <property type="entry name" value="PROPHAGE BACTOPRENOL-LINKED GLUCOSE TRANSLOCASE HOMOLOG"/>
    <property type="match status" value="1"/>
</dbReference>
<comment type="caution">
    <text evidence="8">The sequence shown here is derived from an EMBL/GenBank/DDBJ whole genome shotgun (WGS) entry which is preliminary data.</text>
</comment>
<keyword evidence="3 6" id="KW-0812">Transmembrane</keyword>
<feature type="domain" description="GtrA/DPMS transmembrane" evidence="7">
    <location>
        <begin position="27"/>
        <end position="155"/>
    </location>
</feature>
<keyword evidence="9" id="KW-1185">Reference proteome</keyword>
<reference evidence="8" key="1">
    <citation type="journal article" date="2014" name="Int. J. Syst. Evol. Microbiol.">
        <title>Complete genome sequence of Corynebacterium casei LMG S-19264T (=DSM 44701T), isolated from a smear-ripened cheese.</title>
        <authorList>
            <consortium name="US DOE Joint Genome Institute (JGI-PGF)"/>
            <person name="Walter F."/>
            <person name="Albersmeier A."/>
            <person name="Kalinowski J."/>
            <person name="Ruckert C."/>
        </authorList>
    </citation>
    <scope>NUCLEOTIDE SEQUENCE</scope>
    <source>
        <strain evidence="8">JCM 17820</strain>
    </source>
</reference>
<gene>
    <name evidence="8" type="ORF">GCM10009030_04670</name>
</gene>
<evidence type="ECO:0000313" key="8">
    <source>
        <dbReference type="EMBL" id="GGN86704.1"/>
    </source>
</evidence>
<dbReference type="RefSeq" id="WP_188994186.1">
    <property type="nucleotide sequence ID" value="NZ_BMOU01000001.1"/>
</dbReference>
<dbReference type="InterPro" id="IPR051401">
    <property type="entry name" value="GtrA_CellWall_Glycosyl"/>
</dbReference>
<dbReference type="EMBL" id="BMOU01000001">
    <property type="protein sequence ID" value="GGN86704.1"/>
    <property type="molecule type" value="Genomic_DNA"/>
</dbReference>
<feature type="transmembrane region" description="Helical" evidence="6">
    <location>
        <begin position="97"/>
        <end position="114"/>
    </location>
</feature>
<evidence type="ECO:0000256" key="6">
    <source>
        <dbReference type="SAM" id="Phobius"/>
    </source>
</evidence>
<dbReference type="PANTHER" id="PTHR38459">
    <property type="entry name" value="PROPHAGE BACTOPRENOL-LINKED GLUCOSE TRANSLOCASE HOMOLOG"/>
    <property type="match status" value="1"/>
</dbReference>
<evidence type="ECO:0000313" key="9">
    <source>
        <dbReference type="Proteomes" id="UP000605784"/>
    </source>
</evidence>
<protein>
    <submittedName>
        <fullName evidence="8">Sugar translocase</fullName>
    </submittedName>
</protein>
<evidence type="ECO:0000256" key="5">
    <source>
        <dbReference type="ARBA" id="ARBA00023136"/>
    </source>
</evidence>
<evidence type="ECO:0000256" key="2">
    <source>
        <dbReference type="ARBA" id="ARBA00009399"/>
    </source>
</evidence>
<dbReference type="Proteomes" id="UP000605784">
    <property type="component" value="Unassembled WGS sequence"/>
</dbReference>
<dbReference type="InterPro" id="IPR007267">
    <property type="entry name" value="GtrA_DPMS_TM"/>
</dbReference>
<keyword evidence="4 6" id="KW-1133">Transmembrane helix</keyword>
<dbReference type="Pfam" id="PF04138">
    <property type="entry name" value="GtrA_DPMS_TM"/>
    <property type="match status" value="1"/>
</dbReference>
<organism evidence="8 9">
    <name type="scientific">Haloarcula pellucida</name>
    <dbReference type="NCBI Taxonomy" id="1427151"/>
    <lineage>
        <taxon>Archaea</taxon>
        <taxon>Methanobacteriati</taxon>
        <taxon>Methanobacteriota</taxon>
        <taxon>Stenosarchaea group</taxon>
        <taxon>Halobacteria</taxon>
        <taxon>Halobacteriales</taxon>
        <taxon>Haloarculaceae</taxon>
        <taxon>Haloarcula</taxon>
    </lineage>
</organism>
<dbReference type="GO" id="GO:0005886">
    <property type="term" value="C:plasma membrane"/>
    <property type="evidence" value="ECO:0007669"/>
    <property type="project" value="TreeGrafter"/>
</dbReference>
<name>A0A830GG13_9EURY</name>
<sequence length="163" mass="18015">MSGPSDRLRHFLPDRFESLVSGVRFGQFLSVGVVGAISDNTVLAILGLVFDVPDLWAKAAGIETAILVMFLVNEHWTFSTMGATGRGPFLKRLVKSHIVRSGGVTIQLLVYWVLTQYLAIELVVFETDLWFIAASPIAIAIAMVVNYVFESLFTWQVHRDGAT</sequence>
<comment type="similarity">
    <text evidence="2">Belongs to the GtrA family.</text>
</comment>
<evidence type="ECO:0000256" key="3">
    <source>
        <dbReference type="ARBA" id="ARBA00022692"/>
    </source>
</evidence>
<feature type="transmembrane region" description="Helical" evidence="6">
    <location>
        <begin position="56"/>
        <end position="76"/>
    </location>
</feature>
<feature type="transmembrane region" description="Helical" evidence="6">
    <location>
        <begin position="28"/>
        <end position="50"/>
    </location>
</feature>
<proteinExistence type="inferred from homology"/>
<keyword evidence="5 6" id="KW-0472">Membrane</keyword>
<evidence type="ECO:0000256" key="4">
    <source>
        <dbReference type="ARBA" id="ARBA00022989"/>
    </source>
</evidence>
<comment type="subcellular location">
    <subcellularLocation>
        <location evidence="1">Membrane</location>
        <topology evidence="1">Multi-pass membrane protein</topology>
    </subcellularLocation>
</comment>
<dbReference type="AlphaFoldDB" id="A0A830GG13"/>
<evidence type="ECO:0000256" key="1">
    <source>
        <dbReference type="ARBA" id="ARBA00004141"/>
    </source>
</evidence>
<reference evidence="8" key="2">
    <citation type="submission" date="2020-09" db="EMBL/GenBank/DDBJ databases">
        <authorList>
            <person name="Sun Q."/>
            <person name="Ohkuma M."/>
        </authorList>
    </citation>
    <scope>NUCLEOTIDE SEQUENCE</scope>
    <source>
        <strain evidence="8">JCM 17820</strain>
    </source>
</reference>
<dbReference type="GO" id="GO:0000271">
    <property type="term" value="P:polysaccharide biosynthetic process"/>
    <property type="evidence" value="ECO:0007669"/>
    <property type="project" value="InterPro"/>
</dbReference>
<feature type="transmembrane region" description="Helical" evidence="6">
    <location>
        <begin position="129"/>
        <end position="149"/>
    </location>
</feature>
<accession>A0A830GG13</accession>
<evidence type="ECO:0000259" key="7">
    <source>
        <dbReference type="Pfam" id="PF04138"/>
    </source>
</evidence>